<accession>A0ABT5G8A9</accession>
<organism evidence="1 2">
    <name type="scientific">Streptomyces gilvifuscus</name>
    <dbReference type="NCBI Taxonomy" id="1550617"/>
    <lineage>
        <taxon>Bacteria</taxon>
        <taxon>Bacillati</taxon>
        <taxon>Actinomycetota</taxon>
        <taxon>Actinomycetes</taxon>
        <taxon>Kitasatosporales</taxon>
        <taxon>Streptomycetaceae</taxon>
        <taxon>Streptomyces</taxon>
    </lineage>
</organism>
<sequence length="258" mass="29219">MSTEEWLEPLRRRELIPEDSQAVVVVGSAARGWNNARSDHDVYVVTTRAWDTPTSRPIPMPLDPPGVQSETFHEDGRRWEVTYWLDGQIDQLLAKVSWEEYERGLAGEALTPREEVSLGRMANCLTLQGEDWVEVCRKRLADSAFKSFLVVRSLNLADDAVEDALGQLEAGNPESATISARRAFGHAVDALLESHGEFGSHMPKWRPTRLRAVAPEFLDFERYWALETMRGYDADDPKPWILEVLGLCQDISLRVETP</sequence>
<reference evidence="1 2" key="1">
    <citation type="journal article" date="2015" name="Int. J. Syst. Evol. Microbiol.">
        <title>Streptomyces gilvifuscus sp. nov., an actinomycete that produces antibacterial compounds isolated from soil.</title>
        <authorList>
            <person name="Nguyen T.M."/>
            <person name="Kim J."/>
        </authorList>
    </citation>
    <scope>NUCLEOTIDE SEQUENCE [LARGE SCALE GENOMIC DNA]</scope>
    <source>
        <strain evidence="1 2">T113</strain>
    </source>
</reference>
<evidence type="ECO:0000313" key="2">
    <source>
        <dbReference type="Proteomes" id="UP001221328"/>
    </source>
</evidence>
<protein>
    <recommendedName>
        <fullName evidence="3">Nucleotidyltransferase domain-containing protein</fullName>
    </recommendedName>
</protein>
<evidence type="ECO:0000313" key="1">
    <source>
        <dbReference type="EMBL" id="MDC2961101.1"/>
    </source>
</evidence>
<dbReference type="Proteomes" id="UP001221328">
    <property type="component" value="Unassembled WGS sequence"/>
</dbReference>
<dbReference type="RefSeq" id="WP_272179014.1">
    <property type="nucleotide sequence ID" value="NZ_JAQOSK010000030.1"/>
</dbReference>
<keyword evidence="2" id="KW-1185">Reference proteome</keyword>
<comment type="caution">
    <text evidence="1">The sequence shown here is derived from an EMBL/GenBank/DDBJ whole genome shotgun (WGS) entry which is preliminary data.</text>
</comment>
<evidence type="ECO:0008006" key="3">
    <source>
        <dbReference type="Google" id="ProtNLM"/>
    </source>
</evidence>
<dbReference type="EMBL" id="JAQOSK010000030">
    <property type="protein sequence ID" value="MDC2961101.1"/>
    <property type="molecule type" value="Genomic_DNA"/>
</dbReference>
<gene>
    <name evidence="1" type="ORF">PO587_42430</name>
</gene>
<proteinExistence type="predicted"/>
<name>A0ABT5G8A9_9ACTN</name>